<dbReference type="Pfam" id="PF00702">
    <property type="entry name" value="Hydrolase"/>
    <property type="match status" value="1"/>
</dbReference>
<name>A0A1G4YJK0_9ENTR</name>
<protein>
    <submittedName>
        <fullName evidence="2">Sugar-phosphatase</fullName>
    </submittedName>
</protein>
<reference evidence="2 3" key="1">
    <citation type="submission" date="2016-10" db="EMBL/GenBank/DDBJ databases">
        <authorList>
            <person name="Varghese N."/>
            <person name="Submissions S."/>
        </authorList>
    </citation>
    <scope>NUCLEOTIDE SEQUENCE [LARGE SCALE GENOMIC DNA]</scope>
    <source>
        <strain evidence="2 3">CGMCC 1.12102</strain>
    </source>
</reference>
<dbReference type="InterPro" id="IPR023198">
    <property type="entry name" value="PGP-like_dom2"/>
</dbReference>
<sequence>MQCKGFLFDLDGTLVNSLPAVERAWCNWADRFGIAHDEILNFIHGKQAITSLRHFLPGKSEAEIAAEFTWLEQIEAADTDGITALPGAIALLQHLDESGIPWAIVTSGSVPVAHARHRATGLPTPKVFVTAEQVTRGKPEPDAYLLGAQLLRLAPQECVVVEDAPAGVLSGLAAGCHVIAVNVPADAPRLDEVDFRLTTLEALDVAKRPDGLVNVTLKA</sequence>
<dbReference type="SFLD" id="SFLDG01135">
    <property type="entry name" value="C1.5.6:_HAD__Beta-PGM__Phospha"/>
    <property type="match status" value="1"/>
</dbReference>
<dbReference type="RefSeq" id="WP_017458604.1">
    <property type="nucleotide sequence ID" value="NZ_FMUI01000008.1"/>
</dbReference>
<dbReference type="PRINTS" id="PR00413">
    <property type="entry name" value="HADHALOGNASE"/>
</dbReference>
<dbReference type="GO" id="GO:0046872">
    <property type="term" value="F:metal ion binding"/>
    <property type="evidence" value="ECO:0007669"/>
    <property type="project" value="UniProtKB-KW"/>
</dbReference>
<dbReference type="Gene3D" id="3.40.50.1000">
    <property type="entry name" value="HAD superfamily/HAD-like"/>
    <property type="match status" value="1"/>
</dbReference>
<dbReference type="SUPFAM" id="SSF56784">
    <property type="entry name" value="HAD-like"/>
    <property type="match status" value="1"/>
</dbReference>
<gene>
    <name evidence="2" type="ORF">SAMN02927897_02867</name>
</gene>
<dbReference type="EMBL" id="FMUI01000008">
    <property type="protein sequence ID" value="SCX53657.1"/>
    <property type="molecule type" value="Genomic_DNA"/>
</dbReference>
<dbReference type="InterPro" id="IPR023214">
    <property type="entry name" value="HAD_sf"/>
</dbReference>
<dbReference type="InterPro" id="IPR036412">
    <property type="entry name" value="HAD-like_sf"/>
</dbReference>
<comment type="caution">
    <text evidence="2">The sequence shown here is derived from an EMBL/GenBank/DDBJ whole genome shotgun (WGS) entry which is preliminary data.</text>
</comment>
<evidence type="ECO:0000256" key="1">
    <source>
        <dbReference type="ARBA" id="ARBA00022723"/>
    </source>
</evidence>
<proteinExistence type="predicted"/>
<keyword evidence="1" id="KW-0479">Metal-binding</keyword>
<dbReference type="GeneID" id="23843681"/>
<accession>A0A1G4YJK0</accession>
<dbReference type="SFLD" id="SFLDG01129">
    <property type="entry name" value="C1.5:_HAD__Beta-PGM__Phosphata"/>
    <property type="match status" value="1"/>
</dbReference>
<organism evidence="2 3">
    <name type="scientific">Kosakonia sacchari</name>
    <dbReference type="NCBI Taxonomy" id="1158459"/>
    <lineage>
        <taxon>Bacteria</taxon>
        <taxon>Pseudomonadati</taxon>
        <taxon>Pseudomonadota</taxon>
        <taxon>Gammaproteobacteria</taxon>
        <taxon>Enterobacterales</taxon>
        <taxon>Enterobacteriaceae</taxon>
        <taxon>Kosakonia</taxon>
    </lineage>
</organism>
<dbReference type="PANTHER" id="PTHR43481">
    <property type="entry name" value="FRUCTOSE-1-PHOSPHATE PHOSPHATASE"/>
    <property type="match status" value="1"/>
</dbReference>
<dbReference type="SFLD" id="SFLDS00003">
    <property type="entry name" value="Haloacid_Dehalogenase"/>
    <property type="match status" value="1"/>
</dbReference>
<dbReference type="PANTHER" id="PTHR43481:SF4">
    <property type="entry name" value="GLYCEROL-1-PHOSPHATE PHOSPHOHYDROLASE 1-RELATED"/>
    <property type="match status" value="1"/>
</dbReference>
<dbReference type="GO" id="GO:0050308">
    <property type="term" value="F:sugar-phosphatase activity"/>
    <property type="evidence" value="ECO:0007669"/>
    <property type="project" value="TreeGrafter"/>
</dbReference>
<dbReference type="GO" id="GO:0043136">
    <property type="term" value="F:sn-glycerol 3-phosphatase activity"/>
    <property type="evidence" value="ECO:0007669"/>
    <property type="project" value="TreeGrafter"/>
</dbReference>
<evidence type="ECO:0000313" key="3">
    <source>
        <dbReference type="Proteomes" id="UP000183569"/>
    </source>
</evidence>
<dbReference type="NCBIfam" id="TIGR01509">
    <property type="entry name" value="HAD-SF-IA-v3"/>
    <property type="match status" value="1"/>
</dbReference>
<evidence type="ECO:0000313" key="2">
    <source>
        <dbReference type="EMBL" id="SCX53657.1"/>
    </source>
</evidence>
<dbReference type="AlphaFoldDB" id="A0A1G4YJK0"/>
<dbReference type="CDD" id="cd07527">
    <property type="entry name" value="HAD_ScGPP-like"/>
    <property type="match status" value="1"/>
</dbReference>
<dbReference type="NCBIfam" id="NF008610">
    <property type="entry name" value="PRK11587.1"/>
    <property type="match status" value="1"/>
</dbReference>
<dbReference type="Gene3D" id="1.10.150.240">
    <property type="entry name" value="Putative phosphatase, domain 2"/>
    <property type="match status" value="1"/>
</dbReference>
<dbReference type="Proteomes" id="UP000183569">
    <property type="component" value="Unassembled WGS sequence"/>
</dbReference>
<dbReference type="InterPro" id="IPR006439">
    <property type="entry name" value="HAD-SF_hydro_IA"/>
</dbReference>
<dbReference type="InterPro" id="IPR051806">
    <property type="entry name" value="HAD-like_SPP"/>
</dbReference>